<protein>
    <submittedName>
        <fullName evidence="1">Uncharacterized protein</fullName>
    </submittedName>
</protein>
<name>X1H5D6_9ZZZZ</name>
<evidence type="ECO:0000313" key="1">
    <source>
        <dbReference type="EMBL" id="GAH64607.1"/>
    </source>
</evidence>
<reference evidence="1" key="1">
    <citation type="journal article" date="2014" name="Front. Microbiol.">
        <title>High frequency of phylogenetically diverse reductive dehalogenase-homologous genes in deep subseafloor sedimentary metagenomes.</title>
        <authorList>
            <person name="Kawai M."/>
            <person name="Futagami T."/>
            <person name="Toyoda A."/>
            <person name="Takaki Y."/>
            <person name="Nishi S."/>
            <person name="Hori S."/>
            <person name="Arai W."/>
            <person name="Tsubouchi T."/>
            <person name="Morono Y."/>
            <person name="Uchiyama I."/>
            <person name="Ito T."/>
            <person name="Fujiyama A."/>
            <person name="Inagaki F."/>
            <person name="Takami H."/>
        </authorList>
    </citation>
    <scope>NUCLEOTIDE SEQUENCE</scope>
    <source>
        <strain evidence="1">Expedition CK06-06</strain>
    </source>
</reference>
<dbReference type="AlphaFoldDB" id="X1H5D6"/>
<dbReference type="EMBL" id="BARU01025284">
    <property type="protein sequence ID" value="GAH64607.1"/>
    <property type="molecule type" value="Genomic_DNA"/>
</dbReference>
<accession>X1H5D6</accession>
<proteinExistence type="predicted"/>
<feature type="non-terminal residue" evidence="1">
    <location>
        <position position="33"/>
    </location>
</feature>
<gene>
    <name evidence="1" type="ORF">S03H2_40752</name>
</gene>
<organism evidence="1">
    <name type="scientific">marine sediment metagenome</name>
    <dbReference type="NCBI Taxonomy" id="412755"/>
    <lineage>
        <taxon>unclassified sequences</taxon>
        <taxon>metagenomes</taxon>
        <taxon>ecological metagenomes</taxon>
    </lineage>
</organism>
<comment type="caution">
    <text evidence="1">The sequence shown here is derived from an EMBL/GenBank/DDBJ whole genome shotgun (WGS) entry which is preliminary data.</text>
</comment>
<sequence>MNNRKILSLVTFFLFCSAACTEGGSIWAKRGKD</sequence>